<organism evidence="1 2">
    <name type="scientific">Datura stramonium</name>
    <name type="common">Jimsonweed</name>
    <name type="synonym">Common thornapple</name>
    <dbReference type="NCBI Taxonomy" id="4076"/>
    <lineage>
        <taxon>Eukaryota</taxon>
        <taxon>Viridiplantae</taxon>
        <taxon>Streptophyta</taxon>
        <taxon>Embryophyta</taxon>
        <taxon>Tracheophyta</taxon>
        <taxon>Spermatophyta</taxon>
        <taxon>Magnoliopsida</taxon>
        <taxon>eudicotyledons</taxon>
        <taxon>Gunneridae</taxon>
        <taxon>Pentapetalae</taxon>
        <taxon>asterids</taxon>
        <taxon>lamiids</taxon>
        <taxon>Solanales</taxon>
        <taxon>Solanaceae</taxon>
        <taxon>Solanoideae</taxon>
        <taxon>Datureae</taxon>
        <taxon>Datura</taxon>
    </lineage>
</organism>
<comment type="caution">
    <text evidence="1">The sequence shown here is derived from an EMBL/GenBank/DDBJ whole genome shotgun (WGS) entry which is preliminary data.</text>
</comment>
<gene>
    <name evidence="1" type="ORF">HAX54_014545</name>
</gene>
<keyword evidence="2" id="KW-1185">Reference proteome</keyword>
<feature type="non-terminal residue" evidence="1">
    <location>
        <position position="1"/>
    </location>
</feature>
<dbReference type="EMBL" id="JACEIK010190215">
    <property type="protein sequence ID" value="MCE5167633.1"/>
    <property type="molecule type" value="Genomic_DNA"/>
</dbReference>
<sequence length="121" mass="13096">GRRCGDGDFSGGGRRSSGVRRCAVRLLEKKGEGGVFAGAVVAAEVVCYCCFDRKLWRFFDGLPEFIEFTVVMEGRLVGSFPGCWSAGEEKERRGRGGSSVVAVEVGGRRRNRGREEGGWAA</sequence>
<evidence type="ECO:0000313" key="2">
    <source>
        <dbReference type="Proteomes" id="UP000823775"/>
    </source>
</evidence>
<dbReference type="Proteomes" id="UP000823775">
    <property type="component" value="Unassembled WGS sequence"/>
</dbReference>
<reference evidence="1 2" key="1">
    <citation type="journal article" date="2021" name="BMC Genomics">
        <title>Datura genome reveals duplications of psychoactive alkaloid biosynthetic genes and high mutation rate following tissue culture.</title>
        <authorList>
            <person name="Rajewski A."/>
            <person name="Carter-House D."/>
            <person name="Stajich J."/>
            <person name="Litt A."/>
        </authorList>
    </citation>
    <scope>NUCLEOTIDE SEQUENCE [LARGE SCALE GENOMIC DNA]</scope>
    <source>
        <strain evidence="1">AR-01</strain>
    </source>
</reference>
<proteinExistence type="predicted"/>
<accession>A0ABS8YB13</accession>
<evidence type="ECO:0000313" key="1">
    <source>
        <dbReference type="EMBL" id="MCE5167633.1"/>
    </source>
</evidence>
<feature type="non-terminal residue" evidence="1">
    <location>
        <position position="121"/>
    </location>
</feature>
<protein>
    <submittedName>
        <fullName evidence="1">Uncharacterized protein</fullName>
    </submittedName>
</protein>
<name>A0ABS8YB13_DATST</name>